<keyword evidence="3" id="KW-0175">Coiled coil</keyword>
<dbReference type="SMART" id="SM00822">
    <property type="entry name" value="PKS_KR"/>
    <property type="match status" value="1"/>
</dbReference>
<dbReference type="AlphaFoldDB" id="A0A329MH51"/>
<reference evidence="5 6" key="1">
    <citation type="journal article" date="2009" name="Int. J. Syst. Evol. Microbiol.">
        <title>Paenibacillus contaminans sp. nov., isolated from a contaminated laboratory plate.</title>
        <authorList>
            <person name="Chou J.H."/>
            <person name="Lee J.H."/>
            <person name="Lin M.C."/>
            <person name="Chang P.S."/>
            <person name="Arun A.B."/>
            <person name="Young C.C."/>
            <person name="Chen W.M."/>
        </authorList>
    </citation>
    <scope>NUCLEOTIDE SEQUENCE [LARGE SCALE GENOMIC DNA]</scope>
    <source>
        <strain evidence="5 6">CKOBP-6</strain>
    </source>
</reference>
<dbReference type="FunFam" id="3.40.50.720:FF:000084">
    <property type="entry name" value="Short-chain dehydrogenase reductase"/>
    <property type="match status" value="1"/>
</dbReference>
<keyword evidence="2" id="KW-0560">Oxidoreductase</keyword>
<dbReference type="EMBL" id="QMFB01000013">
    <property type="protein sequence ID" value="RAV19229.1"/>
    <property type="molecule type" value="Genomic_DNA"/>
</dbReference>
<dbReference type="Pfam" id="PF13561">
    <property type="entry name" value="adh_short_C2"/>
    <property type="match status" value="1"/>
</dbReference>
<accession>A0A329MH51</accession>
<dbReference type="PANTHER" id="PTHR42760">
    <property type="entry name" value="SHORT-CHAIN DEHYDROGENASES/REDUCTASES FAMILY MEMBER"/>
    <property type="match status" value="1"/>
</dbReference>
<dbReference type="NCBIfam" id="NF005559">
    <property type="entry name" value="PRK07231.1"/>
    <property type="match status" value="1"/>
</dbReference>
<dbReference type="InterPro" id="IPR002347">
    <property type="entry name" value="SDR_fam"/>
</dbReference>
<dbReference type="GO" id="GO:0016616">
    <property type="term" value="F:oxidoreductase activity, acting on the CH-OH group of donors, NAD or NADP as acceptor"/>
    <property type="evidence" value="ECO:0007669"/>
    <property type="project" value="UniProtKB-ARBA"/>
</dbReference>
<dbReference type="PRINTS" id="PR00080">
    <property type="entry name" value="SDRFAMILY"/>
</dbReference>
<dbReference type="PROSITE" id="PS00061">
    <property type="entry name" value="ADH_SHORT"/>
    <property type="match status" value="1"/>
</dbReference>
<protein>
    <submittedName>
        <fullName evidence="5">Sorbitol dehydrogenase</fullName>
    </submittedName>
</protein>
<comment type="similarity">
    <text evidence="1">Belongs to the short-chain dehydrogenases/reductases (SDR) family.</text>
</comment>
<dbReference type="PRINTS" id="PR00081">
    <property type="entry name" value="GDHRDH"/>
</dbReference>
<evidence type="ECO:0000256" key="3">
    <source>
        <dbReference type="SAM" id="Coils"/>
    </source>
</evidence>
<feature type="domain" description="Ketoreductase" evidence="4">
    <location>
        <begin position="15"/>
        <end position="200"/>
    </location>
</feature>
<evidence type="ECO:0000256" key="1">
    <source>
        <dbReference type="ARBA" id="ARBA00006484"/>
    </source>
</evidence>
<dbReference type="Proteomes" id="UP000250369">
    <property type="component" value="Unassembled WGS sequence"/>
</dbReference>
<gene>
    <name evidence="5" type="ORF">DQG23_22090</name>
</gene>
<evidence type="ECO:0000313" key="6">
    <source>
        <dbReference type="Proteomes" id="UP000250369"/>
    </source>
</evidence>
<dbReference type="SUPFAM" id="SSF51735">
    <property type="entry name" value="NAD(P)-binding Rossmann-fold domains"/>
    <property type="match status" value="1"/>
</dbReference>
<dbReference type="PIRSF" id="PIRSF000126">
    <property type="entry name" value="11-beta-HSD1"/>
    <property type="match status" value="1"/>
</dbReference>
<sequence>MKSGRYPMNSNRKGKVALVTGAAGGIGTSVARKLMQSGMKLVLTDFNEAGLEQVLQELRQLGAEAAAIQADLSKTEQLEELVKKSAGQYGTIDVLVNAGGIMDTRPFLEISVEQWNLMFQINVTATFLLTQLVSKVMIEQGTGGSIVNLSSAAGRSPRPLAAHYAASKAAIISMTGSAAVVLAPYKIRVNAVCPGLVDTQMMQKVREERSRIWNMPQEDVQKRWDQLIPLGRFAIPDEVASLIAFLASDEASYITGEAMGINGGTDVS</sequence>
<keyword evidence="6" id="KW-1185">Reference proteome</keyword>
<dbReference type="GO" id="GO:0048038">
    <property type="term" value="F:quinone binding"/>
    <property type="evidence" value="ECO:0007669"/>
    <property type="project" value="TreeGrafter"/>
</dbReference>
<evidence type="ECO:0000313" key="5">
    <source>
        <dbReference type="EMBL" id="RAV19229.1"/>
    </source>
</evidence>
<dbReference type="InterPro" id="IPR036291">
    <property type="entry name" value="NAD(P)-bd_dom_sf"/>
</dbReference>
<dbReference type="Gene3D" id="3.40.50.720">
    <property type="entry name" value="NAD(P)-binding Rossmann-like Domain"/>
    <property type="match status" value="1"/>
</dbReference>
<dbReference type="GO" id="GO:0008206">
    <property type="term" value="P:bile acid metabolic process"/>
    <property type="evidence" value="ECO:0007669"/>
    <property type="project" value="UniProtKB-ARBA"/>
</dbReference>
<dbReference type="GO" id="GO:0006633">
    <property type="term" value="P:fatty acid biosynthetic process"/>
    <property type="evidence" value="ECO:0007669"/>
    <property type="project" value="TreeGrafter"/>
</dbReference>
<evidence type="ECO:0000256" key="2">
    <source>
        <dbReference type="ARBA" id="ARBA00023002"/>
    </source>
</evidence>
<evidence type="ECO:0000259" key="4">
    <source>
        <dbReference type="SMART" id="SM00822"/>
    </source>
</evidence>
<dbReference type="InterPro" id="IPR057326">
    <property type="entry name" value="KR_dom"/>
</dbReference>
<dbReference type="PANTHER" id="PTHR42760:SF133">
    <property type="entry name" value="3-OXOACYL-[ACYL-CARRIER-PROTEIN] REDUCTASE"/>
    <property type="match status" value="1"/>
</dbReference>
<name>A0A329MH51_9BACL</name>
<comment type="caution">
    <text evidence="5">The sequence shown here is derived from an EMBL/GenBank/DDBJ whole genome shotgun (WGS) entry which is preliminary data.</text>
</comment>
<feature type="coiled-coil region" evidence="3">
    <location>
        <begin position="51"/>
        <end position="78"/>
    </location>
</feature>
<proteinExistence type="inferred from homology"/>
<dbReference type="InterPro" id="IPR020904">
    <property type="entry name" value="Sc_DH/Rdtase_CS"/>
</dbReference>
<organism evidence="5 6">
    <name type="scientific">Paenibacillus contaminans</name>
    <dbReference type="NCBI Taxonomy" id="450362"/>
    <lineage>
        <taxon>Bacteria</taxon>
        <taxon>Bacillati</taxon>
        <taxon>Bacillota</taxon>
        <taxon>Bacilli</taxon>
        <taxon>Bacillales</taxon>
        <taxon>Paenibacillaceae</taxon>
        <taxon>Paenibacillus</taxon>
    </lineage>
</organism>